<gene>
    <name evidence="2" type="ORF">E3O23_09945</name>
</gene>
<dbReference type="AlphaFoldDB" id="A0A4R8UDD6"/>
<feature type="transmembrane region" description="Helical" evidence="1">
    <location>
        <begin position="36"/>
        <end position="59"/>
    </location>
</feature>
<dbReference type="Proteomes" id="UP000297866">
    <property type="component" value="Unassembled WGS sequence"/>
</dbReference>
<keyword evidence="1" id="KW-0812">Transmembrane</keyword>
<sequence length="171" mass="18471">MIVRRIFYYWQFIAIGALPVWLLVGSSIFGAGGWEVLGVTIGAIALGIALLAVALLVYARAEVRETRAVSWPDVGVLGLWHALVVGVVFYAAEAPGVWLLAVLAGIAAFWFAVWELFDAARRRVRQVIEFIDSTSGPLVVTETTILGTTDPGPTRPVDPTVIIIPEKPTNS</sequence>
<reference evidence="2 3" key="1">
    <citation type="submission" date="2019-03" db="EMBL/GenBank/DDBJ databases">
        <title>Genomics of glacier-inhabiting Cryobacterium strains.</title>
        <authorList>
            <person name="Liu Q."/>
            <person name="Xin Y.-H."/>
        </authorList>
    </citation>
    <scope>NUCLEOTIDE SEQUENCE [LARGE SCALE GENOMIC DNA]</scope>
    <source>
        <strain evidence="2 3">Sr47</strain>
    </source>
</reference>
<dbReference type="RefSeq" id="WP_134490606.1">
    <property type="nucleotide sequence ID" value="NZ_SOEZ01000049.1"/>
</dbReference>
<accession>A0A4R8UDD6</accession>
<comment type="caution">
    <text evidence="2">The sequence shown here is derived from an EMBL/GenBank/DDBJ whole genome shotgun (WGS) entry which is preliminary data.</text>
</comment>
<evidence type="ECO:0000256" key="1">
    <source>
        <dbReference type="SAM" id="Phobius"/>
    </source>
</evidence>
<keyword evidence="1" id="KW-0472">Membrane</keyword>
<proteinExistence type="predicted"/>
<feature type="transmembrane region" description="Helical" evidence="1">
    <location>
        <begin position="97"/>
        <end position="117"/>
    </location>
</feature>
<name>A0A4R8UDD6_9MICO</name>
<dbReference type="OrthoDB" id="5115907at2"/>
<feature type="transmembrane region" description="Helical" evidence="1">
    <location>
        <begin position="7"/>
        <end position="30"/>
    </location>
</feature>
<dbReference type="EMBL" id="SOEZ01000049">
    <property type="protein sequence ID" value="TFB50304.1"/>
    <property type="molecule type" value="Genomic_DNA"/>
</dbReference>
<feature type="transmembrane region" description="Helical" evidence="1">
    <location>
        <begin position="71"/>
        <end position="91"/>
    </location>
</feature>
<keyword evidence="3" id="KW-1185">Reference proteome</keyword>
<keyword evidence="1" id="KW-1133">Transmembrane helix</keyword>
<protein>
    <submittedName>
        <fullName evidence="2">MFS transporter</fullName>
    </submittedName>
</protein>
<evidence type="ECO:0000313" key="2">
    <source>
        <dbReference type="EMBL" id="TFB50304.1"/>
    </source>
</evidence>
<organism evidence="2 3">
    <name type="scientific">Cryobacterium tagatosivorans</name>
    <dbReference type="NCBI Taxonomy" id="1259199"/>
    <lineage>
        <taxon>Bacteria</taxon>
        <taxon>Bacillati</taxon>
        <taxon>Actinomycetota</taxon>
        <taxon>Actinomycetes</taxon>
        <taxon>Micrococcales</taxon>
        <taxon>Microbacteriaceae</taxon>
        <taxon>Cryobacterium</taxon>
    </lineage>
</organism>
<evidence type="ECO:0000313" key="3">
    <source>
        <dbReference type="Proteomes" id="UP000297866"/>
    </source>
</evidence>